<comment type="similarity">
    <text evidence="5">Belongs to the TAF13 family.</text>
</comment>
<feature type="region of interest" description="Disordered" evidence="7">
    <location>
        <begin position="121"/>
        <end position="157"/>
    </location>
</feature>
<proteinExistence type="inferred from homology"/>
<dbReference type="Gene3D" id="2.120.10.70">
    <property type="entry name" value="Fucose-specific lectin"/>
    <property type="match status" value="1"/>
</dbReference>
<dbReference type="InterPro" id="IPR003195">
    <property type="entry name" value="TFIID_TAF13"/>
</dbReference>
<dbReference type="PANTHER" id="PTHR11380">
    <property type="entry name" value="TRANSCRIPTION INITIATION FACTOR TFIID/SUPT3-RELATED"/>
    <property type="match status" value="1"/>
</dbReference>
<dbReference type="GO" id="GO:0051123">
    <property type="term" value="P:RNA polymerase II preinitiation complex assembly"/>
    <property type="evidence" value="ECO:0007669"/>
    <property type="project" value="TreeGrafter"/>
</dbReference>
<keyword evidence="3" id="KW-0804">Transcription</keyword>
<accession>A0A194VTP1</accession>
<reference evidence="8" key="1">
    <citation type="submission" date="2014-12" db="EMBL/GenBank/DDBJ databases">
        <title>Genome Sequence of Valsa Canker Pathogens Uncovers a Specific Adaption of Colonization on Woody Bark.</title>
        <authorList>
            <person name="Yin Z."/>
            <person name="Liu H."/>
            <person name="Gao X."/>
            <person name="Li Z."/>
            <person name="Song N."/>
            <person name="Ke X."/>
            <person name="Dai Q."/>
            <person name="Wu Y."/>
            <person name="Sun Y."/>
            <person name="Xu J.-R."/>
            <person name="Kang Z.K."/>
            <person name="Wang L."/>
            <person name="Huang L."/>
        </authorList>
    </citation>
    <scope>NUCLEOTIDE SEQUENCE [LARGE SCALE GENOMIC DNA]</scope>
    <source>
        <strain evidence="8">03-8</strain>
    </source>
</reference>
<dbReference type="PANTHER" id="PTHR11380:SF5">
    <property type="entry name" value="TRANSCRIPTION INITIATION FACTOR TFIID SUBUNIT 13"/>
    <property type="match status" value="1"/>
</dbReference>
<keyword evidence="2" id="KW-0805">Transcription regulation</keyword>
<evidence type="ECO:0000313" key="8">
    <source>
        <dbReference type="EMBL" id="KUI67576.1"/>
    </source>
</evidence>
<comment type="subcellular location">
    <subcellularLocation>
        <location evidence="1">Nucleus</location>
    </subcellularLocation>
</comment>
<evidence type="ECO:0000256" key="7">
    <source>
        <dbReference type="SAM" id="MobiDB-lite"/>
    </source>
</evidence>
<evidence type="ECO:0000256" key="2">
    <source>
        <dbReference type="ARBA" id="ARBA00023015"/>
    </source>
</evidence>
<dbReference type="Proteomes" id="UP000078559">
    <property type="component" value="Chromosome 3"/>
</dbReference>
<dbReference type="SUPFAM" id="SSF47113">
    <property type="entry name" value="Histone-fold"/>
    <property type="match status" value="1"/>
</dbReference>
<gene>
    <name evidence="8" type="ORF">VM1G_03263</name>
</gene>
<dbReference type="EMBL" id="CM003100">
    <property type="protein sequence ID" value="KUI67576.1"/>
    <property type="molecule type" value="Genomic_DNA"/>
</dbReference>
<feature type="compositionally biased region" description="Low complexity" evidence="7">
    <location>
        <begin position="140"/>
        <end position="150"/>
    </location>
</feature>
<organism evidence="8 9">
    <name type="scientific">Cytospora mali</name>
    <name type="common">Apple Valsa canker fungus</name>
    <name type="synonym">Valsa mali</name>
    <dbReference type="NCBI Taxonomy" id="578113"/>
    <lineage>
        <taxon>Eukaryota</taxon>
        <taxon>Fungi</taxon>
        <taxon>Dikarya</taxon>
        <taxon>Ascomycota</taxon>
        <taxon>Pezizomycotina</taxon>
        <taxon>Sordariomycetes</taxon>
        <taxon>Sordariomycetidae</taxon>
        <taxon>Diaporthales</taxon>
        <taxon>Cytosporaceae</taxon>
        <taxon>Cytospora</taxon>
    </lineage>
</organism>
<evidence type="ECO:0000256" key="5">
    <source>
        <dbReference type="ARBA" id="ARBA00038392"/>
    </source>
</evidence>
<evidence type="ECO:0000256" key="4">
    <source>
        <dbReference type="ARBA" id="ARBA00023242"/>
    </source>
</evidence>
<evidence type="ECO:0000313" key="9">
    <source>
        <dbReference type="Proteomes" id="UP000078559"/>
    </source>
</evidence>
<name>A0A194VTP1_CYTMA</name>
<dbReference type="OrthoDB" id="10266074at2759"/>
<evidence type="ECO:0000256" key="6">
    <source>
        <dbReference type="ARBA" id="ARBA00040136"/>
    </source>
</evidence>
<dbReference type="CDD" id="cd07978">
    <property type="entry name" value="HFD_TAF13"/>
    <property type="match status" value="1"/>
</dbReference>
<keyword evidence="9" id="KW-1185">Reference proteome</keyword>
<dbReference type="GO" id="GO:0046982">
    <property type="term" value="F:protein heterodimerization activity"/>
    <property type="evidence" value="ECO:0007669"/>
    <property type="project" value="InterPro"/>
</dbReference>
<dbReference type="AlphaFoldDB" id="A0A194VTP1"/>
<evidence type="ECO:0000256" key="1">
    <source>
        <dbReference type="ARBA" id="ARBA00004123"/>
    </source>
</evidence>
<dbReference type="GO" id="GO:0005669">
    <property type="term" value="C:transcription factor TFIID complex"/>
    <property type="evidence" value="ECO:0007669"/>
    <property type="project" value="TreeGrafter"/>
</dbReference>
<keyword evidence="4" id="KW-0539">Nucleus</keyword>
<dbReference type="Gene3D" id="1.10.20.10">
    <property type="entry name" value="Histone, subunit A"/>
    <property type="match status" value="1"/>
</dbReference>
<sequence length="395" mass="42702">MEPRARAGKNVGKMNFSYQELTQFLIAHGDSRQPLPETIRVLDEILTEFIQGVSFEATRVAQLAGRQKVKYEDFQFAMRKNPVFLGKAAENKELREIIDKQRRVFNEDEMIKEDVAGAAGGGAAAAGSATGRGRKRESLSTKGSSSTTSGPMPANNRQIAAGTMNITGCLSTNAQVLHQDLETTDLLYRLVWDDKGNSEQRLALGLAPQQVTTIAVTTTNITSDDGIQADVFYLSENQHNSSKSDICQATLGNSGLGSIVVSNSSQILVYYTGLGRSIRALEADYPAQNGWVDSNMEGQVASGLSISANHCAAFGTIQVIFASVAPKDLEELTYNDAAGSDSARMADIVSSAPSGWEPKARFSTCFKSPAWTSITYIMLEPGDINGLYRKDNNET</sequence>
<protein>
    <recommendedName>
        <fullName evidence="6">Transcription initiation factor TFIID subunit 13</fullName>
    </recommendedName>
</protein>
<dbReference type="SMR" id="A0A194VTP1"/>
<evidence type="ECO:0000256" key="3">
    <source>
        <dbReference type="ARBA" id="ARBA00023163"/>
    </source>
</evidence>
<dbReference type="InterPro" id="IPR009072">
    <property type="entry name" value="Histone-fold"/>
</dbReference>
<dbReference type="Pfam" id="PF02269">
    <property type="entry name" value="TFIID-18kDa"/>
    <property type="match status" value="1"/>
</dbReference>